<comment type="caution">
    <text evidence="2">The sequence shown here is derived from an EMBL/GenBank/DDBJ whole genome shotgun (WGS) entry which is preliminary data.</text>
</comment>
<dbReference type="EMBL" id="MFTS01000006">
    <property type="protein sequence ID" value="OGI68007.1"/>
    <property type="molecule type" value="Genomic_DNA"/>
</dbReference>
<gene>
    <name evidence="2" type="ORF">A2738_00330</name>
</gene>
<reference evidence="2 3" key="1">
    <citation type="journal article" date="2016" name="Nat. Commun.">
        <title>Thousands of microbial genomes shed light on interconnected biogeochemical processes in an aquifer system.</title>
        <authorList>
            <person name="Anantharaman K."/>
            <person name="Brown C.T."/>
            <person name="Hug L.A."/>
            <person name="Sharon I."/>
            <person name="Castelle C.J."/>
            <person name="Probst A.J."/>
            <person name="Thomas B.C."/>
            <person name="Singh A."/>
            <person name="Wilkins M.J."/>
            <person name="Karaoz U."/>
            <person name="Brodie E.L."/>
            <person name="Williams K.H."/>
            <person name="Hubbard S.S."/>
            <person name="Banfield J.F."/>
        </authorList>
    </citation>
    <scope>NUCLEOTIDE SEQUENCE [LARGE SCALE GENOMIC DNA]</scope>
</reference>
<feature type="transmembrane region" description="Helical" evidence="1">
    <location>
        <begin position="58"/>
        <end position="80"/>
    </location>
</feature>
<evidence type="ECO:0008006" key="4">
    <source>
        <dbReference type="Google" id="ProtNLM"/>
    </source>
</evidence>
<sequence length="82" mass="9342">MDLENTLGSFDSLLSPNLVWMIFSVATLAGILMIFLLRYHWNQYLFGGEFVRFGLIKGIFLGVLGILWIILFIIAIIFTVQS</sequence>
<keyword evidence="1" id="KW-0472">Membrane</keyword>
<accession>A0A1F6VEE7</accession>
<keyword evidence="1" id="KW-1133">Transmembrane helix</keyword>
<evidence type="ECO:0000256" key="1">
    <source>
        <dbReference type="SAM" id="Phobius"/>
    </source>
</evidence>
<feature type="transmembrane region" description="Helical" evidence="1">
    <location>
        <begin position="18"/>
        <end position="37"/>
    </location>
</feature>
<organism evidence="2 3">
    <name type="scientific">Candidatus Nomurabacteria bacterium RIFCSPHIGHO2_01_FULL_42_15</name>
    <dbReference type="NCBI Taxonomy" id="1801742"/>
    <lineage>
        <taxon>Bacteria</taxon>
        <taxon>Candidatus Nomuraibacteriota</taxon>
    </lineage>
</organism>
<evidence type="ECO:0000313" key="2">
    <source>
        <dbReference type="EMBL" id="OGI68007.1"/>
    </source>
</evidence>
<dbReference type="Proteomes" id="UP000178235">
    <property type="component" value="Unassembled WGS sequence"/>
</dbReference>
<dbReference type="AlphaFoldDB" id="A0A1F6VEE7"/>
<protein>
    <recommendedName>
        <fullName evidence="4">DUF5671 domain-containing protein</fullName>
    </recommendedName>
</protein>
<proteinExistence type="predicted"/>
<keyword evidence="1" id="KW-0812">Transmembrane</keyword>
<evidence type="ECO:0000313" key="3">
    <source>
        <dbReference type="Proteomes" id="UP000178235"/>
    </source>
</evidence>
<name>A0A1F6VEE7_9BACT</name>